<reference evidence="7 8" key="1">
    <citation type="submission" date="2020-10" db="EMBL/GenBank/DDBJ databases">
        <title>Connecting structure to function with the recovery of over 1000 high-quality activated sludge metagenome-assembled genomes encoding full-length rRNA genes using long-read sequencing.</title>
        <authorList>
            <person name="Singleton C.M."/>
            <person name="Petriglieri F."/>
            <person name="Kristensen J.M."/>
            <person name="Kirkegaard R.H."/>
            <person name="Michaelsen T.Y."/>
            <person name="Andersen M.H."/>
            <person name="Karst S.M."/>
            <person name="Dueholm M.S."/>
            <person name="Nielsen P.H."/>
            <person name="Albertsen M."/>
        </authorList>
    </citation>
    <scope>NUCLEOTIDE SEQUENCE [LARGE SCALE GENOMIC DNA]</scope>
    <source>
        <strain evidence="7">Ribe_18-Q3-R11-54_BAT3C.373</strain>
    </source>
</reference>
<accession>A0A9D7S908</accession>
<sequence>MRISAVALILLVWCQSIFAGEGMWLPILLQSMNESEMQSMGMKIKAEDIYSVNKGSLKDAIVQFGGGCTAEIISSKGLLLTNHHCGYGYIQSYSSIEHNYIKYGYWAINEKKEWRCNGLTVTMIVRMEDVTLAMLDGVLPTMNESERKIKVDQNLIKVKSSISKASYEDVMIRPFYNGNQYFAFVTLTYKDIRFVGKPPESIGDFGANTDNLEWPRHTGDFSLYRIYAGKDNLPAAYSEDNIPYTPKYFLPISLDGVEEGDFTMLFGFPGRTNEYLTKEGVRQIANIQNPVRIALRDKVLKILDKYMRSNEKTKIQYASKYAGSANVWKKWKGESQGIKNKNALEKKDQWDKLFQERVNNNETFQPYRNIIGDLEAYYTQLQPMTLAKEYYAEGFQRNTDLYAAYSRIKKLADTYEGRGNDLFVSGRDEMKKNAVA</sequence>
<keyword evidence="6" id="KW-0720">Serine protease</keyword>
<comment type="similarity">
    <text evidence="1">Belongs to the peptidase S46 family.</text>
</comment>
<dbReference type="AlphaFoldDB" id="A0A9D7S908"/>
<gene>
    <name evidence="7" type="ORF">IPO85_08910</name>
</gene>
<evidence type="ECO:0000256" key="4">
    <source>
        <dbReference type="ARBA" id="ARBA00022729"/>
    </source>
</evidence>
<proteinExistence type="inferred from homology"/>
<dbReference type="GO" id="GO:0043171">
    <property type="term" value="P:peptide catabolic process"/>
    <property type="evidence" value="ECO:0007669"/>
    <property type="project" value="UniProtKB-ARBA"/>
</dbReference>
<dbReference type="PANTHER" id="PTHR38469:SF1">
    <property type="entry name" value="PERIPLASMIC PEPTIDASE SUBFAMILY S1B"/>
    <property type="match status" value="1"/>
</dbReference>
<dbReference type="GO" id="GO:0006508">
    <property type="term" value="P:proteolysis"/>
    <property type="evidence" value="ECO:0007669"/>
    <property type="project" value="UniProtKB-KW"/>
</dbReference>
<keyword evidence="2" id="KW-0031">Aminopeptidase</keyword>
<evidence type="ECO:0000256" key="5">
    <source>
        <dbReference type="ARBA" id="ARBA00022801"/>
    </source>
</evidence>
<dbReference type="PANTHER" id="PTHR38469">
    <property type="entry name" value="PERIPLASMIC PEPTIDASE SUBFAMILY S1B"/>
    <property type="match status" value="1"/>
</dbReference>
<comment type="caution">
    <text evidence="7">The sequence shown here is derived from an EMBL/GenBank/DDBJ whole genome shotgun (WGS) entry which is preliminary data.</text>
</comment>
<protein>
    <submittedName>
        <fullName evidence="7">S46 family peptidase</fullName>
    </submittedName>
</protein>
<dbReference type="InterPro" id="IPR019500">
    <property type="entry name" value="Pep_S46"/>
</dbReference>
<dbReference type="SUPFAM" id="SSF50494">
    <property type="entry name" value="Trypsin-like serine proteases"/>
    <property type="match status" value="1"/>
</dbReference>
<dbReference type="EMBL" id="JADKFW010000005">
    <property type="protein sequence ID" value="MBK9717616.1"/>
    <property type="molecule type" value="Genomic_DNA"/>
</dbReference>
<name>A0A9D7S908_9BACT</name>
<evidence type="ECO:0000256" key="1">
    <source>
        <dbReference type="ARBA" id="ARBA00010491"/>
    </source>
</evidence>
<dbReference type="GO" id="GO:0008239">
    <property type="term" value="F:dipeptidyl-peptidase activity"/>
    <property type="evidence" value="ECO:0007669"/>
    <property type="project" value="InterPro"/>
</dbReference>
<dbReference type="InterPro" id="IPR009003">
    <property type="entry name" value="Peptidase_S1_PA"/>
</dbReference>
<evidence type="ECO:0000256" key="6">
    <source>
        <dbReference type="ARBA" id="ARBA00022825"/>
    </source>
</evidence>
<organism evidence="7 8">
    <name type="scientific">Candidatus Defluviibacterium haderslevense</name>
    <dbReference type="NCBI Taxonomy" id="2981993"/>
    <lineage>
        <taxon>Bacteria</taxon>
        <taxon>Pseudomonadati</taxon>
        <taxon>Bacteroidota</taxon>
        <taxon>Saprospiria</taxon>
        <taxon>Saprospirales</taxon>
        <taxon>Saprospiraceae</taxon>
        <taxon>Candidatus Defluviibacterium</taxon>
    </lineage>
</organism>
<evidence type="ECO:0000256" key="3">
    <source>
        <dbReference type="ARBA" id="ARBA00022670"/>
    </source>
</evidence>
<evidence type="ECO:0000313" key="7">
    <source>
        <dbReference type="EMBL" id="MBK9717616.1"/>
    </source>
</evidence>
<keyword evidence="5" id="KW-0378">Hydrolase</keyword>
<evidence type="ECO:0000313" key="8">
    <source>
        <dbReference type="Proteomes" id="UP000808349"/>
    </source>
</evidence>
<dbReference type="GO" id="GO:0070009">
    <property type="term" value="F:serine-type aminopeptidase activity"/>
    <property type="evidence" value="ECO:0007669"/>
    <property type="project" value="InterPro"/>
</dbReference>
<keyword evidence="4" id="KW-0732">Signal</keyword>
<evidence type="ECO:0000256" key="2">
    <source>
        <dbReference type="ARBA" id="ARBA00022438"/>
    </source>
</evidence>
<keyword evidence="3" id="KW-0645">Protease</keyword>
<dbReference type="Pfam" id="PF10459">
    <property type="entry name" value="Peptidase_S46"/>
    <property type="match status" value="1"/>
</dbReference>
<dbReference type="Proteomes" id="UP000808349">
    <property type="component" value="Unassembled WGS sequence"/>
</dbReference>